<evidence type="ECO:0000256" key="8">
    <source>
        <dbReference type="ARBA" id="ARBA00022771"/>
    </source>
</evidence>
<dbReference type="AlphaFoldDB" id="A0A663FEU8"/>
<comment type="subcellular location">
    <subcellularLocation>
        <location evidence="11">Cell membrane</location>
        <location evidence="11">Sarcolemma</location>
        <location evidence="11">T-tubule</location>
    </subcellularLocation>
    <subcellularLocation>
        <location evidence="1">Cell membrane</location>
        <location evidence="1">Sarcolemma</location>
        <topology evidence="1">Peripheral membrane protein</topology>
        <orientation evidence="1">Cytoplasmic side</orientation>
    </subcellularLocation>
    <subcellularLocation>
        <location evidence="2">Cytoplasm</location>
    </subcellularLocation>
</comment>
<evidence type="ECO:0000313" key="18">
    <source>
        <dbReference type="Proteomes" id="UP000472275"/>
    </source>
</evidence>
<evidence type="ECO:0000313" key="17">
    <source>
        <dbReference type="Ensembl" id="ENSACCP00020023135.1"/>
    </source>
</evidence>
<dbReference type="PANTHER" id="PTHR15135">
    <property type="entry name" value="STAC"/>
    <property type="match status" value="1"/>
</dbReference>
<feature type="compositionally biased region" description="Polar residues" evidence="14">
    <location>
        <begin position="127"/>
        <end position="136"/>
    </location>
</feature>
<evidence type="ECO:0000256" key="4">
    <source>
        <dbReference type="ARBA" id="ARBA00022475"/>
    </source>
</evidence>
<dbReference type="InterPro" id="IPR001452">
    <property type="entry name" value="SH3_domain"/>
</dbReference>
<evidence type="ECO:0000256" key="2">
    <source>
        <dbReference type="ARBA" id="ARBA00004496"/>
    </source>
</evidence>
<evidence type="ECO:0000256" key="7">
    <source>
        <dbReference type="ARBA" id="ARBA00022737"/>
    </source>
</evidence>
<sequence length="517" mass="58660">MGQLPHERPHCCHSFLFPSQLQGPQMQAQTRHHGWRTWCAPALLLPHARGWVGLWHAQQPTNANSQWLLSTTLPSWLMHGLQFLSVSLRQRSAVHSSLGCHSRSPRGLGRLPPSLRTRHRGLGAPQATGSPTSATLSRDFHRRIRAPNAAMTEKEVPEPPASPASGGKPKSRLQKLKQLFQRKPKEETAPEPQPNGELVSPSGGPIYYIYEEEEEEEEEEEPEPPPEPQKLVNDKPHKFKDHYFKKPKFCDVCARMIVLNNKFGLRCKNCKTNIHHHCQSYVEMQRCFGKIPPGFRRAYSSPLYSDHQYACVKELLSANRSDPVFETLRTGVIMANKERKKGQDDKKNPLAAMMDEEPETTKPEGGKTEGGTSEGDKKTEKSPTDDKNKKPQPGIRGGYLQSHYFVALYRFKALEKDDLDFPPGEKITVVDDSNEEWWRGKIGEKIGYFPPNFIIRVRAGERVHKVTRSFVGNREIGQITLKKDQIVVQKGEEVNGYVKVYTGRKVGLFPVDFLQEI</sequence>
<dbReference type="GO" id="GO:0007274">
    <property type="term" value="P:neuromuscular synaptic transmission"/>
    <property type="evidence" value="ECO:0007669"/>
    <property type="project" value="Ensembl"/>
</dbReference>
<dbReference type="InterPro" id="IPR035736">
    <property type="entry name" value="Stac3_SH3_1"/>
</dbReference>
<dbReference type="GO" id="GO:0008270">
    <property type="term" value="F:zinc ion binding"/>
    <property type="evidence" value="ECO:0007669"/>
    <property type="project" value="UniProtKB-KW"/>
</dbReference>
<dbReference type="PROSITE" id="PS50002">
    <property type="entry name" value="SH3"/>
    <property type="match status" value="2"/>
</dbReference>
<dbReference type="Pfam" id="PF00130">
    <property type="entry name" value="C1_1"/>
    <property type="match status" value="1"/>
</dbReference>
<dbReference type="CDD" id="cd11986">
    <property type="entry name" value="SH3_Stac3_1"/>
    <property type="match status" value="1"/>
</dbReference>
<dbReference type="FunFam" id="3.30.60.20:FF:000022">
    <property type="entry name" value="SH3 and cysteine-rich domain-containing protein 3 isoform 2"/>
    <property type="match status" value="1"/>
</dbReference>
<evidence type="ECO:0000256" key="14">
    <source>
        <dbReference type="SAM" id="MobiDB-lite"/>
    </source>
</evidence>
<feature type="domain" description="SH3" evidence="15">
    <location>
        <begin position="460"/>
        <end position="517"/>
    </location>
</feature>
<dbReference type="InterPro" id="IPR002219">
    <property type="entry name" value="PKC_DAG/PE"/>
</dbReference>
<dbReference type="PRINTS" id="PR00452">
    <property type="entry name" value="SH3DOMAIN"/>
</dbReference>
<dbReference type="CDD" id="cd11834">
    <property type="entry name" value="SH3_Stac_2"/>
    <property type="match status" value="1"/>
</dbReference>
<keyword evidence="7" id="KW-0677">Repeat</keyword>
<keyword evidence="8" id="KW-0863">Zinc-finger</keyword>
<feature type="region of interest" description="Disordered" evidence="14">
    <location>
        <begin position="96"/>
        <end position="171"/>
    </location>
</feature>
<evidence type="ECO:0000256" key="1">
    <source>
        <dbReference type="ARBA" id="ARBA00004278"/>
    </source>
</evidence>
<dbReference type="Gene3D" id="2.30.30.40">
    <property type="entry name" value="SH3 Domains"/>
    <property type="match status" value="1"/>
</dbReference>
<evidence type="ECO:0000256" key="3">
    <source>
        <dbReference type="ARBA" id="ARBA00022443"/>
    </source>
</evidence>
<dbReference type="GO" id="GO:0045202">
    <property type="term" value="C:synapse"/>
    <property type="evidence" value="ECO:0007669"/>
    <property type="project" value="GOC"/>
</dbReference>
<dbReference type="CDD" id="cd20882">
    <property type="entry name" value="C1_Stac3"/>
    <property type="match status" value="1"/>
</dbReference>
<feature type="compositionally biased region" description="Acidic residues" evidence="14">
    <location>
        <begin position="210"/>
        <end position="224"/>
    </location>
</feature>
<reference evidence="17" key="2">
    <citation type="submission" date="2025-09" db="UniProtKB">
        <authorList>
            <consortium name="Ensembl"/>
        </authorList>
    </citation>
    <scope>IDENTIFICATION</scope>
</reference>
<dbReference type="GO" id="GO:1903078">
    <property type="term" value="P:positive regulation of protein localization to plasma membrane"/>
    <property type="evidence" value="ECO:0007669"/>
    <property type="project" value="Ensembl"/>
</dbReference>
<reference evidence="17" key="1">
    <citation type="submission" date="2025-08" db="UniProtKB">
        <authorList>
            <consortium name="Ensembl"/>
        </authorList>
    </citation>
    <scope>IDENTIFICATION</scope>
</reference>
<keyword evidence="6" id="KW-0479">Metal-binding</keyword>
<dbReference type="InterPro" id="IPR039688">
    <property type="entry name" value="STAC1/2/3"/>
</dbReference>
<dbReference type="GO" id="GO:0005891">
    <property type="term" value="C:voltage-gated calcium channel complex"/>
    <property type="evidence" value="ECO:0007669"/>
    <property type="project" value="Ensembl"/>
</dbReference>
<dbReference type="PROSITE" id="PS00479">
    <property type="entry name" value="ZF_DAG_PE_1"/>
    <property type="match status" value="1"/>
</dbReference>
<keyword evidence="18" id="KW-1185">Reference proteome</keyword>
<dbReference type="FunFam" id="2.30.30.40:FF:000167">
    <property type="entry name" value="SH3 and cysteine-rich domain-containing protein 3 isoform X1"/>
    <property type="match status" value="1"/>
</dbReference>
<evidence type="ECO:0000256" key="13">
    <source>
        <dbReference type="PROSITE-ProRule" id="PRU00192"/>
    </source>
</evidence>
<dbReference type="GO" id="GO:0005829">
    <property type="term" value="C:cytosol"/>
    <property type="evidence" value="ECO:0007669"/>
    <property type="project" value="Ensembl"/>
</dbReference>
<keyword evidence="3 13" id="KW-0728">SH3 domain</keyword>
<dbReference type="GO" id="GO:0005654">
    <property type="term" value="C:nucleoplasm"/>
    <property type="evidence" value="ECO:0007669"/>
    <property type="project" value="Ensembl"/>
</dbReference>
<dbReference type="InterPro" id="IPR046349">
    <property type="entry name" value="C1-like_sf"/>
</dbReference>
<feature type="compositionally biased region" description="Basic and acidic residues" evidence="14">
    <location>
        <begin position="374"/>
        <end position="389"/>
    </location>
</feature>
<keyword evidence="9" id="KW-0862">Zinc</keyword>
<dbReference type="Pfam" id="PF00018">
    <property type="entry name" value="SH3_1"/>
    <property type="match status" value="1"/>
</dbReference>
<proteinExistence type="predicted"/>
<dbReference type="GO" id="GO:0003009">
    <property type="term" value="P:skeletal muscle contraction"/>
    <property type="evidence" value="ECO:0007669"/>
    <property type="project" value="Ensembl"/>
</dbReference>
<evidence type="ECO:0000256" key="6">
    <source>
        <dbReference type="ARBA" id="ARBA00022723"/>
    </source>
</evidence>
<dbReference type="GO" id="GO:0048741">
    <property type="term" value="P:skeletal muscle fiber development"/>
    <property type="evidence" value="ECO:0007669"/>
    <property type="project" value="Ensembl"/>
</dbReference>
<keyword evidence="5" id="KW-0963">Cytoplasm</keyword>
<evidence type="ECO:0000259" key="15">
    <source>
        <dbReference type="PROSITE" id="PS50002"/>
    </source>
</evidence>
<keyword evidence="4" id="KW-1003">Cell membrane</keyword>
<dbReference type="PRINTS" id="PR00499">
    <property type="entry name" value="P67PHOX"/>
</dbReference>
<evidence type="ECO:0000256" key="11">
    <source>
        <dbReference type="ARBA" id="ARBA00024012"/>
    </source>
</evidence>
<dbReference type="SMART" id="SM00109">
    <property type="entry name" value="C1"/>
    <property type="match status" value="1"/>
</dbReference>
<feature type="domain" description="Phorbol-ester/DAG-type" evidence="16">
    <location>
        <begin position="236"/>
        <end position="287"/>
    </location>
</feature>
<dbReference type="SUPFAM" id="SSF57889">
    <property type="entry name" value="Cysteine-rich domain"/>
    <property type="match status" value="1"/>
</dbReference>
<dbReference type="GO" id="GO:0009898">
    <property type="term" value="C:cytoplasmic side of plasma membrane"/>
    <property type="evidence" value="ECO:0007669"/>
    <property type="project" value="Ensembl"/>
</dbReference>
<protein>
    <recommendedName>
        <fullName evidence="12">SH3 and cysteine-rich domain-containing protein 3</fullName>
    </recommendedName>
</protein>
<feature type="region of interest" description="Disordered" evidence="14">
    <location>
        <begin position="183"/>
        <end position="236"/>
    </location>
</feature>
<accession>A0A663FEU8</accession>
<dbReference type="InterPro" id="IPR036028">
    <property type="entry name" value="SH3-like_dom_sf"/>
</dbReference>
<dbReference type="PANTHER" id="PTHR15135:SF2">
    <property type="entry name" value="SH3 AND CYSTEINE-RICH DOMAIN-CONTAINING PROTEIN 3"/>
    <property type="match status" value="1"/>
</dbReference>
<dbReference type="SUPFAM" id="SSF50044">
    <property type="entry name" value="SH3-domain"/>
    <property type="match status" value="1"/>
</dbReference>
<dbReference type="Proteomes" id="UP000472275">
    <property type="component" value="Chromosome 15"/>
</dbReference>
<evidence type="ECO:0000256" key="10">
    <source>
        <dbReference type="ARBA" id="ARBA00023136"/>
    </source>
</evidence>
<feature type="domain" description="SH3" evidence="15">
    <location>
        <begin position="400"/>
        <end position="459"/>
    </location>
</feature>
<evidence type="ECO:0000256" key="12">
    <source>
        <dbReference type="ARBA" id="ARBA00070047"/>
    </source>
</evidence>
<dbReference type="Gene3D" id="3.30.60.20">
    <property type="match status" value="1"/>
</dbReference>
<dbReference type="Pfam" id="PF07653">
    <property type="entry name" value="SH3_2"/>
    <property type="match status" value="1"/>
</dbReference>
<dbReference type="GeneTree" id="ENSGT00950000183092"/>
<feature type="region of interest" description="Disordered" evidence="14">
    <location>
        <begin position="336"/>
        <end position="396"/>
    </location>
</feature>
<dbReference type="SMART" id="SM00326">
    <property type="entry name" value="SH3"/>
    <property type="match status" value="2"/>
</dbReference>
<evidence type="ECO:0000256" key="9">
    <source>
        <dbReference type="ARBA" id="ARBA00022833"/>
    </source>
</evidence>
<organism evidence="17 18">
    <name type="scientific">Aquila chrysaetos chrysaetos</name>
    <dbReference type="NCBI Taxonomy" id="223781"/>
    <lineage>
        <taxon>Eukaryota</taxon>
        <taxon>Metazoa</taxon>
        <taxon>Chordata</taxon>
        <taxon>Craniata</taxon>
        <taxon>Vertebrata</taxon>
        <taxon>Euteleostomi</taxon>
        <taxon>Archelosauria</taxon>
        <taxon>Archosauria</taxon>
        <taxon>Dinosauria</taxon>
        <taxon>Saurischia</taxon>
        <taxon>Theropoda</taxon>
        <taxon>Coelurosauria</taxon>
        <taxon>Aves</taxon>
        <taxon>Neognathae</taxon>
        <taxon>Neoaves</taxon>
        <taxon>Telluraves</taxon>
        <taxon>Accipitrimorphae</taxon>
        <taxon>Accipitriformes</taxon>
        <taxon>Accipitridae</taxon>
        <taxon>Accipitrinae</taxon>
        <taxon>Aquila</taxon>
    </lineage>
</organism>
<dbReference type="GO" id="GO:0042802">
    <property type="term" value="F:identical protein binding"/>
    <property type="evidence" value="ECO:0007669"/>
    <property type="project" value="Ensembl"/>
</dbReference>
<evidence type="ECO:0000256" key="5">
    <source>
        <dbReference type="ARBA" id="ARBA00022490"/>
    </source>
</evidence>
<dbReference type="PROSITE" id="PS50081">
    <property type="entry name" value="ZF_DAG_PE_2"/>
    <property type="match status" value="1"/>
</dbReference>
<dbReference type="InParanoid" id="A0A663FEU8"/>
<gene>
    <name evidence="17" type="primary">STAC3</name>
</gene>
<keyword evidence="10" id="KW-0472">Membrane</keyword>
<dbReference type="Ensembl" id="ENSACCT00020024153.1">
    <property type="protein sequence ID" value="ENSACCP00020023135.1"/>
    <property type="gene ID" value="ENSACCG00020015892.1"/>
</dbReference>
<dbReference type="Pfam" id="PF16664">
    <property type="entry name" value="STAC2_u1"/>
    <property type="match status" value="1"/>
</dbReference>
<evidence type="ECO:0000259" key="16">
    <source>
        <dbReference type="PROSITE" id="PS50081"/>
    </source>
</evidence>
<dbReference type="GO" id="GO:0030315">
    <property type="term" value="C:T-tubule"/>
    <property type="evidence" value="ECO:0007669"/>
    <property type="project" value="UniProtKB-SubCell"/>
</dbReference>
<name>A0A663FEU8_AQUCH</name>